<evidence type="ECO:0000256" key="3">
    <source>
        <dbReference type="ARBA" id="ARBA00022833"/>
    </source>
</evidence>
<evidence type="ECO:0000256" key="1">
    <source>
        <dbReference type="ARBA" id="ARBA00022723"/>
    </source>
</evidence>
<keyword evidence="1" id="KW-0479">Metal-binding</keyword>
<accession>A0A1E5II41</accession>
<keyword evidence="3" id="KW-0862">Zinc</keyword>
<dbReference type="SUPFAM" id="SSF109635">
    <property type="entry name" value="DnaK suppressor protein DksA, alpha-hairpin domain"/>
    <property type="match status" value="1"/>
</dbReference>
<dbReference type="PANTHER" id="PTHR33823:SF4">
    <property type="entry name" value="GENERAL STRESS PROTEIN 16O"/>
    <property type="match status" value="1"/>
</dbReference>
<dbReference type="InterPro" id="IPR008286">
    <property type="entry name" value="Prn/Lys/Arg_de-COase_C"/>
</dbReference>
<organism evidence="7 8">
    <name type="scientific">Endomicrobium trichonymphae</name>
    <dbReference type="NCBI Taxonomy" id="1408204"/>
    <lineage>
        <taxon>Bacteria</taxon>
        <taxon>Pseudomonadati</taxon>
        <taxon>Elusimicrobiota</taxon>
        <taxon>Endomicrobiia</taxon>
        <taxon>Endomicrobiales</taxon>
        <taxon>Endomicrobiaceae</taxon>
        <taxon>Candidatus Endomicrobiellum</taxon>
    </lineage>
</organism>
<dbReference type="Pfam" id="PF03711">
    <property type="entry name" value="OKR_DC_1_C"/>
    <property type="match status" value="1"/>
</dbReference>
<evidence type="ECO:0000256" key="4">
    <source>
        <dbReference type="PROSITE-ProRule" id="PRU00510"/>
    </source>
</evidence>
<dbReference type="PROSITE" id="PS51128">
    <property type="entry name" value="ZF_DKSA_2"/>
    <property type="match status" value="1"/>
</dbReference>
<dbReference type="PROSITE" id="PS01102">
    <property type="entry name" value="ZF_DKSA_1"/>
    <property type="match status" value="1"/>
</dbReference>
<dbReference type="InterPro" id="IPR036633">
    <property type="entry name" value="Prn/Lys/Arg_de-COase_C_sf"/>
</dbReference>
<comment type="caution">
    <text evidence="7">The sequence shown here is derived from an EMBL/GenBank/DDBJ whole genome shotgun (WGS) entry which is preliminary data.</text>
</comment>
<feature type="domain" description="Zinc finger DksA/TraR C4-type" evidence="5">
    <location>
        <begin position="149"/>
        <end position="182"/>
    </location>
</feature>
<dbReference type="Pfam" id="PF01258">
    <property type="entry name" value="zf-dskA_traR"/>
    <property type="match status" value="1"/>
</dbReference>
<dbReference type="InterPro" id="IPR000962">
    <property type="entry name" value="Znf_DskA_TraR"/>
</dbReference>
<evidence type="ECO:0000259" key="6">
    <source>
        <dbReference type="Pfam" id="PF03711"/>
    </source>
</evidence>
<dbReference type="SUPFAM" id="SSF57716">
    <property type="entry name" value="Glucocorticoid receptor-like (DNA-binding domain)"/>
    <property type="match status" value="1"/>
</dbReference>
<dbReference type="PANTHER" id="PTHR33823">
    <property type="entry name" value="RNA POLYMERASE-BINDING TRANSCRIPTION FACTOR DKSA-RELATED"/>
    <property type="match status" value="1"/>
</dbReference>
<proteinExistence type="predicted"/>
<feature type="zinc finger region" description="dksA C4-type" evidence="4">
    <location>
        <begin position="153"/>
        <end position="177"/>
    </location>
</feature>
<dbReference type="Gene3D" id="3.90.105.10">
    <property type="entry name" value="Molybdopterin biosynthesis moea protein, domain 2"/>
    <property type="match status" value="1"/>
</dbReference>
<dbReference type="InterPro" id="IPR037187">
    <property type="entry name" value="DnaK_N"/>
</dbReference>
<dbReference type="GO" id="GO:0003824">
    <property type="term" value="F:catalytic activity"/>
    <property type="evidence" value="ECO:0007669"/>
    <property type="project" value="InterPro"/>
</dbReference>
<name>A0A1E5II41_ENDTX</name>
<gene>
    <name evidence="7" type="ORF">ATZ36_01420</name>
</gene>
<keyword evidence="2" id="KW-0863">Zinc-finger</keyword>
<evidence type="ECO:0000313" key="8">
    <source>
        <dbReference type="Proteomes" id="UP000095237"/>
    </source>
</evidence>
<sequence length="188" mass="21279">MNLKKDMGYVAAQTFTPYHPGIPVLIPGEGITEEVCDYFIDIPSKDIRVSGQETDIEDSESSYKLTEKIMNRKDLASLKKVLIQKRMEFLNKTSKAQREIDIDLSANVGDEIDTASQNSEKEMYFELVANDKVTLDAINDALAKIEKNTYGTCEGCNNNILLERLKAIPWTKHCIQCQKEAENPKNKK</sequence>
<dbReference type="SUPFAM" id="SSF55904">
    <property type="entry name" value="Ornithine decarboxylase C-terminal domain"/>
    <property type="match status" value="1"/>
</dbReference>
<evidence type="ECO:0000259" key="5">
    <source>
        <dbReference type="Pfam" id="PF01258"/>
    </source>
</evidence>
<dbReference type="EMBL" id="LNVX01000448">
    <property type="protein sequence ID" value="OEG70159.1"/>
    <property type="molecule type" value="Genomic_DNA"/>
</dbReference>
<feature type="domain" description="Orn/Lys/Arg decarboxylase C-terminal" evidence="6">
    <location>
        <begin position="3"/>
        <end position="57"/>
    </location>
</feature>
<dbReference type="AlphaFoldDB" id="A0A1E5II41"/>
<keyword evidence="8" id="KW-1185">Reference proteome</keyword>
<protein>
    <submittedName>
        <fullName evidence="7">Uncharacterized protein</fullName>
    </submittedName>
</protein>
<dbReference type="Proteomes" id="UP000095237">
    <property type="component" value="Unassembled WGS sequence"/>
</dbReference>
<dbReference type="InterPro" id="IPR020458">
    <property type="entry name" value="Znf_DskA_TraR_CS"/>
</dbReference>
<evidence type="ECO:0000256" key="2">
    <source>
        <dbReference type="ARBA" id="ARBA00022771"/>
    </source>
</evidence>
<dbReference type="Gene3D" id="1.20.120.910">
    <property type="entry name" value="DksA, coiled-coil domain"/>
    <property type="match status" value="1"/>
</dbReference>
<evidence type="ECO:0000313" key="7">
    <source>
        <dbReference type="EMBL" id="OEG70159.1"/>
    </source>
</evidence>
<dbReference type="GO" id="GO:0008270">
    <property type="term" value="F:zinc ion binding"/>
    <property type="evidence" value="ECO:0007669"/>
    <property type="project" value="UniProtKB-KW"/>
</dbReference>
<reference evidence="7 8" key="1">
    <citation type="submission" date="2015-11" db="EMBL/GenBank/DDBJ databases">
        <title>Evidence for parallel genomic evolution in an endosymbiosis of termite gut flagellates.</title>
        <authorList>
            <person name="Zheng H."/>
        </authorList>
    </citation>
    <scope>NUCLEOTIDE SEQUENCE [LARGE SCALE GENOMIC DNA]</scope>
    <source>
        <strain evidence="7 8">CET450</strain>
    </source>
</reference>